<accession>A0A8H3MBJ4</accession>
<reference evidence="1" key="1">
    <citation type="submission" date="2019-10" db="EMBL/GenBank/DDBJ databases">
        <title>Conservation and host-specific expression of non-tandemly repeated heterogenous ribosome RNA gene in arbuscular mycorrhizal fungi.</title>
        <authorList>
            <person name="Maeda T."/>
            <person name="Kobayashi Y."/>
            <person name="Nakagawa T."/>
            <person name="Ezawa T."/>
            <person name="Yamaguchi K."/>
            <person name="Bino T."/>
            <person name="Nishimoto Y."/>
            <person name="Shigenobu S."/>
            <person name="Kawaguchi M."/>
        </authorList>
    </citation>
    <scope>NUCLEOTIDE SEQUENCE</scope>
    <source>
        <strain evidence="1">HR1</strain>
    </source>
</reference>
<evidence type="ECO:0000313" key="2">
    <source>
        <dbReference type="Proteomes" id="UP000615446"/>
    </source>
</evidence>
<protein>
    <submittedName>
        <fullName evidence="1">Uncharacterized protein</fullName>
    </submittedName>
</protein>
<dbReference type="Proteomes" id="UP000615446">
    <property type="component" value="Unassembled WGS sequence"/>
</dbReference>
<dbReference type="AlphaFoldDB" id="A0A8H3MBJ4"/>
<sequence>MVILDAYDLLDTSFNIIELNDLPGIVDSIVEDLNNSVTRLLGMSPAEAIKKKNAFAKPSKPRKGPIRFDEKRLFFDDSVIYLLDPSEYEGGRRRATDMNWSSKIYNICESLVNILVTIYLELDLSVGVLAVDLIGVLNIGRLEHVFLAGLRDRAFGGTVQELGNQIAQENLFHSLTYEQLINRYHNRLTKLNISLCRECFIPIGKEEGEYCNECVPL</sequence>
<proteinExistence type="predicted"/>
<organism evidence="1 2">
    <name type="scientific">Rhizophagus clarus</name>
    <dbReference type="NCBI Taxonomy" id="94130"/>
    <lineage>
        <taxon>Eukaryota</taxon>
        <taxon>Fungi</taxon>
        <taxon>Fungi incertae sedis</taxon>
        <taxon>Mucoromycota</taxon>
        <taxon>Glomeromycotina</taxon>
        <taxon>Glomeromycetes</taxon>
        <taxon>Glomerales</taxon>
        <taxon>Glomeraceae</taxon>
        <taxon>Rhizophagus</taxon>
    </lineage>
</organism>
<evidence type="ECO:0000313" key="1">
    <source>
        <dbReference type="EMBL" id="GES99913.1"/>
    </source>
</evidence>
<comment type="caution">
    <text evidence="1">The sequence shown here is derived from an EMBL/GenBank/DDBJ whole genome shotgun (WGS) entry which is preliminary data.</text>
</comment>
<dbReference type="EMBL" id="BLAL01000285">
    <property type="protein sequence ID" value="GES99913.1"/>
    <property type="molecule type" value="Genomic_DNA"/>
</dbReference>
<name>A0A8H3MBJ4_9GLOM</name>
<gene>
    <name evidence="1" type="ORF">RCL2_002639200</name>
</gene>
<dbReference type="OrthoDB" id="10468962at2759"/>